<dbReference type="SUPFAM" id="SSF55931">
    <property type="entry name" value="Glutamine synthetase/guanido kinase"/>
    <property type="match status" value="1"/>
</dbReference>
<gene>
    <name evidence="12" type="ORF">TrST_g9911</name>
</gene>
<comment type="caution">
    <text evidence="12">The sequence shown here is derived from an EMBL/GenBank/DDBJ whole genome shotgun (WGS) entry which is preliminary data.</text>
</comment>
<dbReference type="OrthoDB" id="7939818at2759"/>
<evidence type="ECO:0000256" key="5">
    <source>
        <dbReference type="ARBA" id="ARBA00022684"/>
    </source>
</evidence>
<dbReference type="Gene3D" id="1.10.8.960">
    <property type="match status" value="1"/>
</dbReference>
<evidence type="ECO:0000256" key="6">
    <source>
        <dbReference type="ARBA" id="ARBA00022741"/>
    </source>
</evidence>
<evidence type="ECO:0000256" key="4">
    <source>
        <dbReference type="ARBA" id="ARBA00022598"/>
    </source>
</evidence>
<organism evidence="12 13">
    <name type="scientific">Triparma strigata</name>
    <dbReference type="NCBI Taxonomy" id="1606541"/>
    <lineage>
        <taxon>Eukaryota</taxon>
        <taxon>Sar</taxon>
        <taxon>Stramenopiles</taxon>
        <taxon>Ochrophyta</taxon>
        <taxon>Bolidophyceae</taxon>
        <taxon>Parmales</taxon>
        <taxon>Triparmaceae</taxon>
        <taxon>Triparma</taxon>
    </lineage>
</organism>
<evidence type="ECO:0000313" key="13">
    <source>
        <dbReference type="Proteomes" id="UP001165085"/>
    </source>
</evidence>
<dbReference type="PANTHER" id="PTHR11164">
    <property type="entry name" value="GLUTAMATE CYSTEINE LIGASE"/>
    <property type="match status" value="1"/>
</dbReference>
<dbReference type="Gene3D" id="3.30.590.50">
    <property type="match status" value="3"/>
</dbReference>
<dbReference type="EC" id="6.3.2.2" evidence="3 10"/>
<name>A0A9W7A2R5_9STRA</name>
<dbReference type="GO" id="GO:0004357">
    <property type="term" value="F:glutamate-cysteine ligase activity"/>
    <property type="evidence" value="ECO:0007669"/>
    <property type="project" value="UniProtKB-UniRule"/>
</dbReference>
<evidence type="ECO:0000256" key="8">
    <source>
        <dbReference type="ARBA" id="ARBA00030585"/>
    </source>
</evidence>
<dbReference type="GO" id="GO:0006750">
    <property type="term" value="P:glutathione biosynthetic process"/>
    <property type="evidence" value="ECO:0007669"/>
    <property type="project" value="UniProtKB-UniRule"/>
</dbReference>
<keyword evidence="7 10" id="KW-0067">ATP-binding</keyword>
<evidence type="ECO:0000256" key="9">
    <source>
        <dbReference type="ARBA" id="ARBA00032122"/>
    </source>
</evidence>
<evidence type="ECO:0000256" key="2">
    <source>
        <dbReference type="ARBA" id="ARBA00008100"/>
    </source>
</evidence>
<proteinExistence type="inferred from homology"/>
<evidence type="ECO:0000256" key="3">
    <source>
        <dbReference type="ARBA" id="ARBA00012220"/>
    </source>
</evidence>
<dbReference type="Pfam" id="PF03074">
    <property type="entry name" value="GCS"/>
    <property type="match status" value="1"/>
</dbReference>
<keyword evidence="5 10" id="KW-0317">Glutathione biosynthesis</keyword>
<keyword evidence="4 10" id="KW-0436">Ligase</keyword>
<comment type="catalytic activity">
    <reaction evidence="10">
        <text>L-cysteine + L-glutamate + ATP = gamma-L-glutamyl-L-cysteine + ADP + phosphate + H(+)</text>
        <dbReference type="Rhea" id="RHEA:13285"/>
        <dbReference type="ChEBI" id="CHEBI:15378"/>
        <dbReference type="ChEBI" id="CHEBI:29985"/>
        <dbReference type="ChEBI" id="CHEBI:30616"/>
        <dbReference type="ChEBI" id="CHEBI:35235"/>
        <dbReference type="ChEBI" id="CHEBI:43474"/>
        <dbReference type="ChEBI" id="CHEBI:58173"/>
        <dbReference type="ChEBI" id="CHEBI:456216"/>
        <dbReference type="EC" id="6.3.2.2"/>
    </reaction>
</comment>
<evidence type="ECO:0000313" key="12">
    <source>
        <dbReference type="EMBL" id="GMH63001.1"/>
    </source>
</evidence>
<dbReference type="Proteomes" id="UP001165085">
    <property type="component" value="Unassembled WGS sequence"/>
</dbReference>
<evidence type="ECO:0000256" key="1">
    <source>
        <dbReference type="ARBA" id="ARBA00005006"/>
    </source>
</evidence>
<comment type="similarity">
    <text evidence="2 10">Belongs to the glutamate--cysteine ligase type 3 family.</text>
</comment>
<accession>A0A9W7A2R5</accession>
<sequence length="917" mass="102546">MGLLKVGKPKPWSTSKSDLPYVRSAGVRQFINTYKRVRSLKGDSLLWGDEVEYGIFKVDGDDKTIKMCLRGKEIMDELNQAEEKLAEFPGEGCNWVPEYGSWMIESTPSRPYTGYAEDLLRVEKNMRLRRKRLLKALKEDEIAPTVSTYILMGASHVPSQTFPPSTPGGEFSDSSYISDAIINPHPRFGTLTRNIRERRGEKVNIRVPLFRDTSTPEFSGIKDSKCGGCGEEEMSVWSYGQQIHEEKDTVMTGCSGSLEWLDSSNSGAPVKLSKWRVNVQDPDQPLKGLYFRAQPGVVVADADWPRNGEVVVGAEVSEGWIRLQNGYYLPMSSEDGDIPYLEKLSNSSKTPTTNDGMDRKGFPSPTLSPSPSSSKLSGMEALDLKDRKNSMESVESSESTEPTILHKMRPAIHMDAMGFGMGCCCLQVTFQAKDIDESRIIYDQLAVLSPILMALTASTPFLKGRIADIDCRWGVISESVDDRTRAERGMDAVAEDTDTMAGKGKKRLFKSRYDSISTYIYQGACSAPGAPCGEMGFQNRVMNKYNDIPVPIDEDHYLQLRAQGCDPSLAQHVAHLFIRDPLVIFEGSVEEVDDTKQTEHFESIQSTNWQTVRWKPPPPRDGPNSPHIGWRTEFRSMEMQLTDFENSAFTVFIVLATRAILAFDLNLYLPLSRVDANMQRAHSRDAARTGKFFFRRHMAPLELGDKGYGEVYEPAHHTSSSKTPPPSNPCDGVKEEEDSTGASNHRRRAPCATGGMEENSYEEMTMSEIMNGKGSYFPGLVPLIYAYLELIKCEGQPFERINQYLDLIKKRSNGELKTPATWMRDYVTSHPDYKNDSVIPESVAHDLMVACSEIGEGKRHEPSLTGDVRIEPVLKEDAYGVKLDSERVGEGKVFSLLQKYMKRAGVREEGGEEKGGD</sequence>
<feature type="region of interest" description="Disordered" evidence="11">
    <location>
        <begin position="709"/>
        <end position="756"/>
    </location>
</feature>
<evidence type="ECO:0000256" key="7">
    <source>
        <dbReference type="ARBA" id="ARBA00022840"/>
    </source>
</evidence>
<keyword evidence="13" id="KW-1185">Reference proteome</keyword>
<comment type="pathway">
    <text evidence="1 10">Sulfur metabolism; glutathione biosynthesis; glutathione from L-cysteine and L-glutamate: step 1/2.</text>
</comment>
<evidence type="ECO:0000256" key="11">
    <source>
        <dbReference type="SAM" id="MobiDB-lite"/>
    </source>
</evidence>
<feature type="compositionally biased region" description="Low complexity" evidence="11">
    <location>
        <begin position="363"/>
        <end position="377"/>
    </location>
</feature>
<protein>
    <recommendedName>
        <fullName evidence="3 10">Glutamate--cysteine ligase</fullName>
        <ecNumber evidence="3 10">6.3.2.2</ecNumber>
    </recommendedName>
    <alternativeName>
        <fullName evidence="9 10">Gamma-ECS</fullName>
    </alternativeName>
    <alternativeName>
        <fullName evidence="8 10">Gamma-glutamylcysteine synthetase</fullName>
    </alternativeName>
</protein>
<keyword evidence="6 10" id="KW-0547">Nucleotide-binding</keyword>
<feature type="compositionally biased region" description="Polar residues" evidence="11">
    <location>
        <begin position="344"/>
        <end position="355"/>
    </location>
</feature>
<dbReference type="GO" id="GO:0005524">
    <property type="term" value="F:ATP binding"/>
    <property type="evidence" value="ECO:0007669"/>
    <property type="project" value="UniProtKB-UniRule"/>
</dbReference>
<feature type="region of interest" description="Disordered" evidence="11">
    <location>
        <begin position="340"/>
        <end position="378"/>
    </location>
</feature>
<dbReference type="AlphaFoldDB" id="A0A9W7A2R5"/>
<reference evidence="13" key="1">
    <citation type="journal article" date="2023" name="Commun. Biol.">
        <title>Genome analysis of Parmales, the sister group of diatoms, reveals the evolutionary specialization of diatoms from phago-mixotrophs to photoautotrophs.</title>
        <authorList>
            <person name="Ban H."/>
            <person name="Sato S."/>
            <person name="Yoshikawa S."/>
            <person name="Yamada K."/>
            <person name="Nakamura Y."/>
            <person name="Ichinomiya M."/>
            <person name="Sato N."/>
            <person name="Blanc-Mathieu R."/>
            <person name="Endo H."/>
            <person name="Kuwata A."/>
            <person name="Ogata H."/>
        </authorList>
    </citation>
    <scope>NUCLEOTIDE SEQUENCE [LARGE SCALE GENOMIC DNA]</scope>
    <source>
        <strain evidence="13">NIES 3701</strain>
    </source>
</reference>
<dbReference type="EMBL" id="BRXY01000081">
    <property type="protein sequence ID" value="GMH63001.1"/>
    <property type="molecule type" value="Genomic_DNA"/>
</dbReference>
<dbReference type="InterPro" id="IPR004308">
    <property type="entry name" value="GCS"/>
</dbReference>
<dbReference type="InterPro" id="IPR014746">
    <property type="entry name" value="Gln_synth/guanido_kin_cat_dom"/>
</dbReference>
<evidence type="ECO:0000256" key="10">
    <source>
        <dbReference type="RuleBase" id="RU367135"/>
    </source>
</evidence>
<dbReference type="PANTHER" id="PTHR11164:SF0">
    <property type="entry name" value="GLUTAMATE--CYSTEINE LIGASE CATALYTIC SUBUNIT"/>
    <property type="match status" value="1"/>
</dbReference>